<organism evidence="2 3">
    <name type="scientific">Fusarium flagelliforme</name>
    <dbReference type="NCBI Taxonomy" id="2675880"/>
    <lineage>
        <taxon>Eukaryota</taxon>
        <taxon>Fungi</taxon>
        <taxon>Dikarya</taxon>
        <taxon>Ascomycota</taxon>
        <taxon>Pezizomycotina</taxon>
        <taxon>Sordariomycetes</taxon>
        <taxon>Hypocreomycetidae</taxon>
        <taxon>Hypocreales</taxon>
        <taxon>Nectriaceae</taxon>
        <taxon>Fusarium</taxon>
        <taxon>Fusarium incarnatum-equiseti species complex</taxon>
    </lineage>
</organism>
<comment type="caution">
    <text evidence="2">The sequence shown here is derived from an EMBL/GenBank/DDBJ whole genome shotgun (WGS) entry which is preliminary data.</text>
</comment>
<keyword evidence="1" id="KW-0472">Membrane</keyword>
<evidence type="ECO:0000256" key="1">
    <source>
        <dbReference type="SAM" id="Phobius"/>
    </source>
</evidence>
<protein>
    <submittedName>
        <fullName evidence="2">Uncharacterized protein</fullName>
    </submittedName>
</protein>
<evidence type="ECO:0000313" key="3">
    <source>
        <dbReference type="Proteomes" id="UP000265631"/>
    </source>
</evidence>
<name>A0A395MS81_9HYPO</name>
<accession>A0A395MS81</accession>
<evidence type="ECO:0000313" key="2">
    <source>
        <dbReference type="EMBL" id="RFN50547.1"/>
    </source>
</evidence>
<dbReference type="AlphaFoldDB" id="A0A395MS81"/>
<sequence length="116" mass="13438">MQEPVQQILLFGGVGFVIIIGIIALVYDHKTNESPFYPHHFGKECNCEFCAKRPFKTAKKSISCVKYTAKRSFKKTKRSIKKAKEYTEDAIEWCFFHLLLVPGAAIERWFYPDEGK</sequence>
<proteinExistence type="predicted"/>
<keyword evidence="3" id="KW-1185">Reference proteome</keyword>
<keyword evidence="1" id="KW-1133">Transmembrane helix</keyword>
<gene>
    <name evidence="2" type="ORF">FIE12Z_5173</name>
</gene>
<reference evidence="2 3" key="1">
    <citation type="journal article" date="2018" name="PLoS Pathog.">
        <title>Evolution of structural diversity of trichothecenes, a family of toxins produced by plant pathogenic and entomopathogenic fungi.</title>
        <authorList>
            <person name="Proctor R.H."/>
            <person name="McCormick S.P."/>
            <person name="Kim H.S."/>
            <person name="Cardoza R.E."/>
            <person name="Stanley A.M."/>
            <person name="Lindo L."/>
            <person name="Kelly A."/>
            <person name="Brown D.W."/>
            <person name="Lee T."/>
            <person name="Vaughan M.M."/>
            <person name="Alexander N.J."/>
            <person name="Busman M."/>
            <person name="Gutierrez S."/>
        </authorList>
    </citation>
    <scope>NUCLEOTIDE SEQUENCE [LARGE SCALE GENOMIC DNA]</scope>
    <source>
        <strain evidence="2 3">NRRL 13405</strain>
    </source>
</reference>
<feature type="transmembrane region" description="Helical" evidence="1">
    <location>
        <begin position="6"/>
        <end position="27"/>
    </location>
</feature>
<keyword evidence="1" id="KW-0812">Transmembrane</keyword>
<dbReference type="Proteomes" id="UP000265631">
    <property type="component" value="Unassembled WGS sequence"/>
</dbReference>
<dbReference type="EMBL" id="PXXK01000133">
    <property type="protein sequence ID" value="RFN50547.1"/>
    <property type="molecule type" value="Genomic_DNA"/>
</dbReference>